<dbReference type="Gramene" id="A09p32640.2_BraZ1">
    <property type="protein sequence ID" value="A09p32640.2_BraZ1.CDS"/>
    <property type="gene ID" value="A09g32640.2_BraZ1"/>
</dbReference>
<evidence type="ECO:0000313" key="2">
    <source>
        <dbReference type="EMBL" id="CAG7862797.1"/>
    </source>
</evidence>
<feature type="region of interest" description="Disordered" evidence="1">
    <location>
        <begin position="1"/>
        <end position="31"/>
    </location>
</feature>
<gene>
    <name evidence="3" type="ORF">BRAA09T38563Z</name>
    <name evidence="2" type="ORF">BRAPAZ1V2_A09P32640.2</name>
</gene>
<dbReference type="EMBL" id="LS974625">
    <property type="protein sequence ID" value="CAG7862797.1"/>
    <property type="molecule type" value="Genomic_DNA"/>
</dbReference>
<reference evidence="3" key="1">
    <citation type="submission" date="2018-11" db="EMBL/GenBank/DDBJ databases">
        <authorList>
            <consortium name="Genoscope - CEA"/>
            <person name="William W."/>
        </authorList>
    </citation>
    <scope>NUCLEOTIDE SEQUENCE</scope>
</reference>
<evidence type="ECO:0000313" key="3">
    <source>
        <dbReference type="EMBL" id="VDC60952.1"/>
    </source>
</evidence>
<evidence type="ECO:0000256" key="1">
    <source>
        <dbReference type="SAM" id="MobiDB-lite"/>
    </source>
</evidence>
<dbReference type="Proteomes" id="UP000694005">
    <property type="component" value="Chromosome A09"/>
</dbReference>
<sequence>MARKKPSFSQAKEKKKNAASQDSDPPPSSSGVAPFISSISILGFGETIFGDFRFICSPLQLQQFSS</sequence>
<organism evidence="3">
    <name type="scientific">Brassica campestris</name>
    <name type="common">Field mustard</name>
    <dbReference type="NCBI Taxonomy" id="3711"/>
    <lineage>
        <taxon>Eukaryota</taxon>
        <taxon>Viridiplantae</taxon>
        <taxon>Streptophyta</taxon>
        <taxon>Embryophyta</taxon>
        <taxon>Tracheophyta</taxon>
        <taxon>Spermatophyta</taxon>
        <taxon>Magnoliopsida</taxon>
        <taxon>eudicotyledons</taxon>
        <taxon>Gunneridae</taxon>
        <taxon>Pentapetalae</taxon>
        <taxon>rosids</taxon>
        <taxon>malvids</taxon>
        <taxon>Brassicales</taxon>
        <taxon>Brassicaceae</taxon>
        <taxon>Brassiceae</taxon>
        <taxon>Brassica</taxon>
    </lineage>
</organism>
<dbReference type="AlphaFoldDB" id="A0A3P5Y0R1"/>
<protein>
    <submittedName>
        <fullName evidence="2">Uncharacterized protein</fullName>
    </submittedName>
</protein>
<dbReference type="EMBL" id="LR031568">
    <property type="protein sequence ID" value="VDC60952.1"/>
    <property type="molecule type" value="Genomic_DNA"/>
</dbReference>
<accession>A0A3P5Y0R1</accession>
<name>A0A3P5Y0R1_BRACM</name>
<proteinExistence type="predicted"/>